<evidence type="ECO:0000313" key="2">
    <source>
        <dbReference type="Proteomes" id="UP001328107"/>
    </source>
</evidence>
<keyword evidence="2" id="KW-1185">Reference proteome</keyword>
<dbReference type="Proteomes" id="UP001328107">
    <property type="component" value="Unassembled WGS sequence"/>
</dbReference>
<feature type="non-terminal residue" evidence="1">
    <location>
        <position position="104"/>
    </location>
</feature>
<protein>
    <submittedName>
        <fullName evidence="1">Uncharacterized protein</fullName>
    </submittedName>
</protein>
<name>A0AAN5D2C7_9BILA</name>
<evidence type="ECO:0000313" key="1">
    <source>
        <dbReference type="EMBL" id="GMR55238.1"/>
    </source>
</evidence>
<organism evidence="1 2">
    <name type="scientific">Pristionchus mayeri</name>
    <dbReference type="NCBI Taxonomy" id="1317129"/>
    <lineage>
        <taxon>Eukaryota</taxon>
        <taxon>Metazoa</taxon>
        <taxon>Ecdysozoa</taxon>
        <taxon>Nematoda</taxon>
        <taxon>Chromadorea</taxon>
        <taxon>Rhabditida</taxon>
        <taxon>Rhabditina</taxon>
        <taxon>Diplogasteromorpha</taxon>
        <taxon>Diplogasteroidea</taxon>
        <taxon>Neodiplogasteridae</taxon>
        <taxon>Pristionchus</taxon>
    </lineage>
</organism>
<dbReference type="AlphaFoldDB" id="A0AAN5D2C7"/>
<dbReference type="EMBL" id="BTRK01000005">
    <property type="protein sequence ID" value="GMR55238.1"/>
    <property type="molecule type" value="Genomic_DNA"/>
</dbReference>
<gene>
    <name evidence="1" type="ORF">PMAYCL1PPCAC_25433</name>
</gene>
<proteinExistence type="predicted"/>
<sequence length="104" mass="11892">SSLRCSVRRVSPRLLFANHLTGIEHWPADWTCARHRLLQSVAHLQGCWRLSTALHLRFPHSEHSVSRLAAALHLSHLLKSGLYYFRSAMAVVQELPRDDICSLQ</sequence>
<accession>A0AAN5D2C7</accession>
<comment type="caution">
    <text evidence="1">The sequence shown here is derived from an EMBL/GenBank/DDBJ whole genome shotgun (WGS) entry which is preliminary data.</text>
</comment>
<feature type="non-terminal residue" evidence="1">
    <location>
        <position position="1"/>
    </location>
</feature>
<reference evidence="2" key="1">
    <citation type="submission" date="2022-10" db="EMBL/GenBank/DDBJ databases">
        <title>Genome assembly of Pristionchus species.</title>
        <authorList>
            <person name="Yoshida K."/>
            <person name="Sommer R.J."/>
        </authorList>
    </citation>
    <scope>NUCLEOTIDE SEQUENCE [LARGE SCALE GENOMIC DNA]</scope>
    <source>
        <strain evidence="2">RS5460</strain>
    </source>
</reference>